<dbReference type="Pfam" id="PF06524">
    <property type="entry name" value="NOA36"/>
    <property type="match status" value="1"/>
</dbReference>
<keyword evidence="6" id="KW-0862">Zinc</keyword>
<dbReference type="PANTHER" id="PTHR13214">
    <property type="entry name" value="ZINC FINGER PROTEIN 330"/>
    <property type="match status" value="1"/>
</dbReference>
<dbReference type="Proteomes" id="UP001605036">
    <property type="component" value="Unassembled WGS sequence"/>
</dbReference>
<organism evidence="9 10">
    <name type="scientific">Riccia fluitans</name>
    <dbReference type="NCBI Taxonomy" id="41844"/>
    <lineage>
        <taxon>Eukaryota</taxon>
        <taxon>Viridiplantae</taxon>
        <taxon>Streptophyta</taxon>
        <taxon>Embryophyta</taxon>
        <taxon>Marchantiophyta</taxon>
        <taxon>Marchantiopsida</taxon>
        <taxon>Marchantiidae</taxon>
        <taxon>Marchantiales</taxon>
        <taxon>Ricciaceae</taxon>
        <taxon>Riccia</taxon>
    </lineage>
</organism>
<comment type="subcellular location">
    <subcellularLocation>
        <location evidence="1">Nucleus</location>
        <location evidence="1">Nucleolus</location>
    </subcellularLocation>
</comment>
<keyword evidence="5" id="KW-0863">Zinc-finger</keyword>
<feature type="region of interest" description="Disordered" evidence="8">
    <location>
        <begin position="265"/>
        <end position="337"/>
    </location>
</feature>
<evidence type="ECO:0000256" key="1">
    <source>
        <dbReference type="ARBA" id="ARBA00004604"/>
    </source>
</evidence>
<proteinExistence type="inferred from homology"/>
<evidence type="ECO:0000256" key="3">
    <source>
        <dbReference type="ARBA" id="ARBA00022723"/>
    </source>
</evidence>
<protein>
    <recommendedName>
        <fullName evidence="11">Zinc finger protein</fullName>
    </recommendedName>
</protein>
<dbReference type="EMBL" id="JBHFFA010000007">
    <property type="protein sequence ID" value="KAL2613275.1"/>
    <property type="molecule type" value="Genomic_DNA"/>
</dbReference>
<gene>
    <name evidence="9" type="ORF">R1flu_024967</name>
</gene>
<evidence type="ECO:0000313" key="10">
    <source>
        <dbReference type="Proteomes" id="UP001605036"/>
    </source>
</evidence>
<dbReference type="GO" id="GO:0005730">
    <property type="term" value="C:nucleolus"/>
    <property type="evidence" value="ECO:0007669"/>
    <property type="project" value="UniProtKB-SubCell"/>
</dbReference>
<name>A0ABD1XWE3_9MARC</name>
<comment type="caution">
    <text evidence="9">The sequence shown here is derived from an EMBL/GenBank/DDBJ whole genome shotgun (WGS) entry which is preliminary data.</text>
</comment>
<evidence type="ECO:0000256" key="8">
    <source>
        <dbReference type="SAM" id="MobiDB-lite"/>
    </source>
</evidence>
<evidence type="ECO:0008006" key="11">
    <source>
        <dbReference type="Google" id="ProtNLM"/>
    </source>
</evidence>
<evidence type="ECO:0000256" key="5">
    <source>
        <dbReference type="ARBA" id="ARBA00022771"/>
    </source>
</evidence>
<sequence>MPKRKTGARKKAEQLKARQKGIAARQFTVDLGKHPCNQLMVCDHCTRQQKNRAFCYFCSSTQKTPMCAQCGKTKCMAAAPDCAVRHPGRNVTGLGMVGCVCDFCEAWVCHSRKCLTTHCCSCPLVDATCIECERVVWEHGGRLFRCFSCDMWLCEDDQFEHQASCQQLDSETFHCLSCNRLGIYTCLRCKICFCDEHVKGLTNVNKRGEAMNCKKCSYPLKETKDISVSVRQHKYGRQGAGGGDEGYYGGGGGYDDEDSGFSGYGGYSYGGGKAHASDDEEEDEDEDEDGEEDEEEEDDDDDAEDEEGNNQSVGMAALNIKEFRIEGGNGSKGSSSK</sequence>
<keyword evidence="10" id="KW-1185">Reference proteome</keyword>
<keyword evidence="4" id="KW-0677">Repeat</keyword>
<dbReference type="InterPro" id="IPR010531">
    <property type="entry name" value="NOA36"/>
</dbReference>
<feature type="compositionally biased region" description="Acidic residues" evidence="8">
    <location>
        <begin position="278"/>
        <end position="308"/>
    </location>
</feature>
<evidence type="ECO:0000256" key="7">
    <source>
        <dbReference type="ARBA" id="ARBA00023242"/>
    </source>
</evidence>
<accession>A0ABD1XWE3</accession>
<evidence type="ECO:0000313" key="9">
    <source>
        <dbReference type="EMBL" id="KAL2613275.1"/>
    </source>
</evidence>
<dbReference type="PANTHER" id="PTHR13214:SF1">
    <property type="entry name" value="ZINC FINGER PROTEIN 330"/>
    <property type="match status" value="1"/>
</dbReference>
<keyword evidence="7" id="KW-0539">Nucleus</keyword>
<evidence type="ECO:0000256" key="6">
    <source>
        <dbReference type="ARBA" id="ARBA00022833"/>
    </source>
</evidence>
<reference evidence="9 10" key="1">
    <citation type="submission" date="2024-09" db="EMBL/GenBank/DDBJ databases">
        <title>Chromosome-scale assembly of Riccia fluitans.</title>
        <authorList>
            <person name="Paukszto L."/>
            <person name="Sawicki J."/>
            <person name="Karawczyk K."/>
            <person name="Piernik-Szablinska J."/>
            <person name="Szczecinska M."/>
            <person name="Mazdziarz M."/>
        </authorList>
    </citation>
    <scope>NUCLEOTIDE SEQUENCE [LARGE SCALE GENOMIC DNA]</scope>
    <source>
        <strain evidence="9">Rf_01</strain>
        <tissue evidence="9">Aerial parts of the thallus</tissue>
    </source>
</reference>
<keyword evidence="3" id="KW-0479">Metal-binding</keyword>
<comment type="similarity">
    <text evidence="2">Belongs to the NOA36 family.</text>
</comment>
<feature type="compositionally biased region" description="Gly residues" evidence="8">
    <location>
        <begin position="238"/>
        <end position="253"/>
    </location>
</feature>
<feature type="region of interest" description="Disordered" evidence="8">
    <location>
        <begin position="235"/>
        <end position="254"/>
    </location>
</feature>
<dbReference type="AlphaFoldDB" id="A0ABD1XWE3"/>
<dbReference type="GO" id="GO:0008270">
    <property type="term" value="F:zinc ion binding"/>
    <property type="evidence" value="ECO:0007669"/>
    <property type="project" value="UniProtKB-KW"/>
</dbReference>
<evidence type="ECO:0000256" key="2">
    <source>
        <dbReference type="ARBA" id="ARBA00007212"/>
    </source>
</evidence>
<evidence type="ECO:0000256" key="4">
    <source>
        <dbReference type="ARBA" id="ARBA00022737"/>
    </source>
</evidence>